<gene>
    <name evidence="1" type="ORF">E3U43_020101</name>
</gene>
<evidence type="ECO:0000313" key="2">
    <source>
        <dbReference type="Proteomes" id="UP000793456"/>
    </source>
</evidence>
<dbReference type="EMBL" id="CM011687">
    <property type="protein sequence ID" value="TMS11108.1"/>
    <property type="molecule type" value="Genomic_DNA"/>
</dbReference>
<sequence>MTESSKPPSGKRMKARAPPPPQAPQPAPRHIFRNNVPDGGGTSGMDAKENILRPTVDLQLTLPQGHQTSITENGSKALMDLLVELCSCYHLNPALHTLELLSPEGHNLGFKPNALLGSLNVACVLIKEKVWEEKVVRRPAPKVPEKTVRLMVNYHSSQKAVVRVNPLVPLKALIPVICDKCEFDSAHVLLLKDSISRHELPLDRSLTELGIKELYVHDQSLDSICSSTTSLGRAEKKGLLGIFQFSKRKSKGASTMSGISIEDRPSTLGQSQSVMNIPRMSPKAESKKRRAPALPGAPTPSMGYASFEGYQMGLGSESQQRKRKAPAPPPTPSSITPGLDDTSASATPTPDSHANETPTAAFRNKVTQSTTISTTTVVTQTVKTSPLENGSTTSTCVRHQHNPQPIPDAKQQHH</sequence>
<accession>A0ACD3QXB1</accession>
<name>A0ACD3QXB1_LARCR</name>
<evidence type="ECO:0000313" key="1">
    <source>
        <dbReference type="EMBL" id="TMS11108.1"/>
    </source>
</evidence>
<proteinExistence type="predicted"/>
<keyword evidence="2" id="KW-1185">Reference proteome</keyword>
<protein>
    <submittedName>
        <fullName evidence="1">Uncharacterized protein</fullName>
    </submittedName>
</protein>
<dbReference type="Proteomes" id="UP000793456">
    <property type="component" value="Chromosome XIV"/>
</dbReference>
<organism evidence="1 2">
    <name type="scientific">Larimichthys crocea</name>
    <name type="common">Large yellow croaker</name>
    <name type="synonym">Pseudosciaena crocea</name>
    <dbReference type="NCBI Taxonomy" id="215358"/>
    <lineage>
        <taxon>Eukaryota</taxon>
        <taxon>Metazoa</taxon>
        <taxon>Chordata</taxon>
        <taxon>Craniata</taxon>
        <taxon>Vertebrata</taxon>
        <taxon>Euteleostomi</taxon>
        <taxon>Actinopterygii</taxon>
        <taxon>Neopterygii</taxon>
        <taxon>Teleostei</taxon>
        <taxon>Neoteleostei</taxon>
        <taxon>Acanthomorphata</taxon>
        <taxon>Eupercaria</taxon>
        <taxon>Sciaenidae</taxon>
        <taxon>Larimichthys</taxon>
    </lineage>
</organism>
<reference evidence="1" key="1">
    <citation type="submission" date="2018-11" db="EMBL/GenBank/DDBJ databases">
        <title>The sequence and de novo assembly of Larimichthys crocea genome using PacBio and Hi-C technologies.</title>
        <authorList>
            <person name="Xu P."/>
            <person name="Chen B."/>
            <person name="Zhou Z."/>
            <person name="Ke Q."/>
            <person name="Wu Y."/>
            <person name="Bai H."/>
            <person name="Pu F."/>
        </authorList>
    </citation>
    <scope>NUCLEOTIDE SEQUENCE</scope>
    <source>
        <tissue evidence="1">Muscle</tissue>
    </source>
</reference>
<comment type="caution">
    <text evidence="1">The sequence shown here is derived from an EMBL/GenBank/DDBJ whole genome shotgun (WGS) entry which is preliminary data.</text>
</comment>